<dbReference type="Gene3D" id="3.40.30.10">
    <property type="entry name" value="Glutaredoxin"/>
    <property type="match status" value="1"/>
</dbReference>
<dbReference type="Proteomes" id="UP001354709">
    <property type="component" value="Unassembled WGS sequence"/>
</dbReference>
<dbReference type="RefSeq" id="WP_330816483.1">
    <property type="nucleotide sequence ID" value="NZ_JAZBJO010000067.1"/>
</dbReference>
<evidence type="ECO:0008006" key="3">
    <source>
        <dbReference type="Google" id="ProtNLM"/>
    </source>
</evidence>
<organism evidence="1 2">
    <name type="scientific">Streptomyces asiaticus subsp. ignotus</name>
    <dbReference type="NCBI Taxonomy" id="3098222"/>
    <lineage>
        <taxon>Bacteria</taxon>
        <taxon>Bacillati</taxon>
        <taxon>Actinomycetota</taxon>
        <taxon>Actinomycetes</taxon>
        <taxon>Kitasatosporales</taxon>
        <taxon>Streptomycetaceae</taxon>
        <taxon>Streptomyces</taxon>
        <taxon>Streptomyces violaceusniger group</taxon>
    </lineage>
</organism>
<comment type="caution">
    <text evidence="1">The sequence shown here is derived from an EMBL/GenBank/DDBJ whole genome shotgun (WGS) entry which is preliminary data.</text>
</comment>
<dbReference type="SUPFAM" id="SSF52833">
    <property type="entry name" value="Thioredoxin-like"/>
    <property type="match status" value="1"/>
</dbReference>
<reference evidence="1 2" key="1">
    <citation type="submission" date="2023-11" db="EMBL/GenBank/DDBJ databases">
        <title>30 novel species of actinomycetes from the DSMZ collection.</title>
        <authorList>
            <person name="Nouioui I."/>
        </authorList>
    </citation>
    <scope>NUCLEOTIDE SEQUENCE [LARGE SCALE GENOMIC DNA]</scope>
    <source>
        <strain evidence="1 2">DSM 41524</strain>
    </source>
</reference>
<evidence type="ECO:0000313" key="1">
    <source>
        <dbReference type="EMBL" id="MEE4599187.1"/>
    </source>
</evidence>
<accession>A0ABU7QCR1</accession>
<dbReference type="InterPro" id="IPR036249">
    <property type="entry name" value="Thioredoxin-like_sf"/>
</dbReference>
<evidence type="ECO:0000313" key="2">
    <source>
        <dbReference type="Proteomes" id="UP001354709"/>
    </source>
</evidence>
<keyword evidence="2" id="KW-1185">Reference proteome</keyword>
<dbReference type="EMBL" id="JAZBJO010000067">
    <property type="protein sequence ID" value="MEE4599187.1"/>
    <property type="molecule type" value="Genomic_DNA"/>
</dbReference>
<name>A0ABU7QCR1_9ACTN</name>
<gene>
    <name evidence="1" type="ORF">V2J94_46540</name>
</gene>
<proteinExistence type="predicted"/>
<protein>
    <recommendedName>
        <fullName evidence="3">Thioredoxin domain-containing protein</fullName>
    </recommendedName>
</protein>
<sequence length="179" mass="19141">MPFLIAAVILVGALCALDLALTLSVIKRLREHTELLAGARQRPRHIEVGTEIGGFDTTTIDGERLLPGMLPEQTLVAFFSPDCEPCRTKLPSFVEHARHHPDGRAGVLAVVIGDTVQSAGFVSELSPVARVVVEERDGALSAAFDTHSYPTILRVERAGDGLVVADNQVRLDQPTSAAA</sequence>